<dbReference type="HOGENOM" id="CLU_2443373_0_0_1"/>
<dbReference type="Proteomes" id="UP000015102">
    <property type="component" value="Unassembled WGS sequence"/>
</dbReference>
<sequence length="90" mass="10320">MKKYMKVVFSMKLERDKLSFIKQYNSSTSSWGSRSNNHSITGRVISPELVPSSIAATTMSPSLLLSIKNHEYKSKLWAEYKQALSVYKKK</sequence>
<evidence type="ECO:0000313" key="2">
    <source>
        <dbReference type="Proteomes" id="UP000015102"/>
    </source>
</evidence>
<organism evidence="1 2">
    <name type="scientific">Megaselia scalaris</name>
    <name type="common">Humpbacked fly</name>
    <name type="synonym">Phora scalaris</name>
    <dbReference type="NCBI Taxonomy" id="36166"/>
    <lineage>
        <taxon>Eukaryota</taxon>
        <taxon>Metazoa</taxon>
        <taxon>Ecdysozoa</taxon>
        <taxon>Arthropoda</taxon>
        <taxon>Hexapoda</taxon>
        <taxon>Insecta</taxon>
        <taxon>Pterygota</taxon>
        <taxon>Neoptera</taxon>
        <taxon>Endopterygota</taxon>
        <taxon>Diptera</taxon>
        <taxon>Brachycera</taxon>
        <taxon>Muscomorpha</taxon>
        <taxon>Platypezoidea</taxon>
        <taxon>Phoridae</taxon>
        <taxon>Megaseliini</taxon>
        <taxon>Megaselia</taxon>
    </lineage>
</organism>
<reference evidence="2" key="1">
    <citation type="submission" date="2013-02" db="EMBL/GenBank/DDBJ databases">
        <authorList>
            <person name="Hughes D."/>
        </authorList>
    </citation>
    <scope>NUCLEOTIDE SEQUENCE</scope>
    <source>
        <strain>Durham</strain>
        <strain evidence="2">NC isolate 2 -- Noor lab</strain>
    </source>
</reference>
<evidence type="ECO:0000313" key="1">
    <source>
        <dbReference type="EnsemblMetazoa" id="MESCA000250-PA"/>
    </source>
</evidence>
<name>T1GAJ3_MEGSC</name>
<protein>
    <submittedName>
        <fullName evidence="1">Uncharacterized protein</fullName>
    </submittedName>
</protein>
<accession>T1GAJ3</accession>
<dbReference type="AlphaFoldDB" id="T1GAJ3"/>
<proteinExistence type="predicted"/>
<dbReference type="EMBL" id="CAQQ02185643">
    <property type="status" value="NOT_ANNOTATED_CDS"/>
    <property type="molecule type" value="Genomic_DNA"/>
</dbReference>
<keyword evidence="2" id="KW-1185">Reference proteome</keyword>
<reference evidence="1" key="2">
    <citation type="submission" date="2015-06" db="UniProtKB">
        <authorList>
            <consortium name="EnsemblMetazoa"/>
        </authorList>
    </citation>
    <scope>IDENTIFICATION</scope>
</reference>
<dbReference type="EnsemblMetazoa" id="MESCA000250-RA">
    <property type="protein sequence ID" value="MESCA000250-PA"/>
    <property type="gene ID" value="MESCA000250"/>
</dbReference>